<sequence>MLYTASRACLQHPDVAAYKANRDLIYKQLQHAVSGISNAAQATATEDSALNQPAGGGELAYALNNFDKQIIVDPLAFSEERFRPSLEERLESIISGAALMADSSCTRDDRRERIVAECNSVRQALQDLLSEYMGNAGRKDKSDALNTAIDRMTKKTRDLRRQLRKAVMDHVSDSFLETNVPLLVLIEAAKNGNEKEVKEYAHVFREHANKLIEVANLACSISNNEEGVKLVRMAASQLETLCPQVINAALALAAKPNSKVAQDNMDLFKEQWEKQVRVLTDAVDDITSIDDFLCVSENHILEDVNKCVIALQEKDVDGLDRTAGAIRGRAARVVHVVTSEMDNYEPGVYTEKVLEATKLLTNTVMPQFTEQVEAAVVALSVNPTLPVDENEFIDASRLVYDGIRDIRKAVLMIRVSRLDARSRTSVQTEDDQLIAIMAQLPQEQKAKIAEQVASFQEEKSKLDAEVSKWDDSGNDIIVLAKQMCMIMMEMTDFTRGKGPLKNTSDVISAAKKIAEAGSRMDKLGRTIADNCPDSACKQDLLAYLQRIALYCHQLNICSKVKAEVQNLGGELVVSGLDSAMSLIQAAKNLMNTVVSTVKASYVASTKYQKNKGMEALNMPAISWRMKAPEKKPLVKREKQDDGQTNRVKRASHKKHINPVQALSEFKAMDSI</sequence>
<dbReference type="GO" id="GO:0005856">
    <property type="term" value="C:cytoskeleton"/>
    <property type="evidence" value="ECO:0007669"/>
    <property type="project" value="UniProtKB-SubCell"/>
</dbReference>
<reference evidence="9" key="3">
    <citation type="submission" date="2025-09" db="UniProtKB">
        <authorList>
            <consortium name="Ensembl"/>
        </authorList>
    </citation>
    <scope>IDENTIFICATION</scope>
</reference>
<comment type="subcellular location">
    <subcellularLocation>
        <location evidence="2">Cell junction</location>
    </subcellularLocation>
    <subcellularLocation>
        <location evidence="1">Cytoplasm</location>
        <location evidence="1">Cytoskeleton</location>
    </subcellularLocation>
</comment>
<proteinExistence type="inferred from homology"/>
<evidence type="ECO:0000256" key="7">
    <source>
        <dbReference type="ARBA" id="ARBA00023212"/>
    </source>
</evidence>
<dbReference type="FunFam" id="1.20.120.230:FF:000007">
    <property type="entry name" value="Catenin alpha 1"/>
    <property type="match status" value="1"/>
</dbReference>
<reference evidence="9" key="2">
    <citation type="submission" date="2025-08" db="UniProtKB">
        <authorList>
            <consortium name="Ensembl"/>
        </authorList>
    </citation>
    <scope>IDENTIFICATION</scope>
</reference>
<evidence type="ECO:0000256" key="6">
    <source>
        <dbReference type="ARBA" id="ARBA00022949"/>
    </source>
</evidence>
<dbReference type="SUPFAM" id="SSF47220">
    <property type="entry name" value="alpha-catenin/vinculin-like"/>
    <property type="match status" value="4"/>
</dbReference>
<evidence type="ECO:0000256" key="3">
    <source>
        <dbReference type="ARBA" id="ARBA00008376"/>
    </source>
</evidence>
<keyword evidence="6" id="KW-0965">Cell junction</keyword>
<dbReference type="FunFam" id="1.20.120.230:FF:000008">
    <property type="entry name" value="Catenin alpha 1"/>
    <property type="match status" value="1"/>
</dbReference>
<dbReference type="PANTHER" id="PTHR18914">
    <property type="entry name" value="ALPHA CATENIN"/>
    <property type="match status" value="1"/>
</dbReference>
<accession>A0A673BJ68</accession>
<feature type="region of interest" description="Disordered" evidence="8">
    <location>
        <begin position="628"/>
        <end position="655"/>
    </location>
</feature>
<evidence type="ECO:0000313" key="9">
    <source>
        <dbReference type="Ensembl" id="ENSSORP00005041299.1"/>
    </source>
</evidence>
<dbReference type="FunFam" id="1.20.120.230:FF:000011">
    <property type="entry name" value="Catenin alpha 1"/>
    <property type="match status" value="1"/>
</dbReference>
<keyword evidence="10" id="KW-1185">Reference proteome</keyword>
<dbReference type="InterPro" id="IPR036723">
    <property type="entry name" value="Alpha-catenin/vinculin-like_sf"/>
</dbReference>
<dbReference type="GO" id="GO:0051015">
    <property type="term" value="F:actin filament binding"/>
    <property type="evidence" value="ECO:0007669"/>
    <property type="project" value="InterPro"/>
</dbReference>
<evidence type="ECO:0000256" key="8">
    <source>
        <dbReference type="SAM" id="MobiDB-lite"/>
    </source>
</evidence>
<reference evidence="9" key="1">
    <citation type="submission" date="2019-06" db="EMBL/GenBank/DDBJ databases">
        <authorList>
            <consortium name="Wellcome Sanger Institute Data Sharing"/>
        </authorList>
    </citation>
    <scope>NUCLEOTIDE SEQUENCE [LARGE SCALE GENOMIC DNA]</scope>
</reference>
<dbReference type="GO" id="GO:0016477">
    <property type="term" value="P:cell migration"/>
    <property type="evidence" value="ECO:0007669"/>
    <property type="project" value="TreeGrafter"/>
</dbReference>
<evidence type="ECO:0000256" key="5">
    <source>
        <dbReference type="ARBA" id="ARBA00022889"/>
    </source>
</evidence>
<dbReference type="InterPro" id="IPR006077">
    <property type="entry name" value="Vinculin/catenin"/>
</dbReference>
<dbReference type="GO" id="GO:0045296">
    <property type="term" value="F:cadherin binding"/>
    <property type="evidence" value="ECO:0007669"/>
    <property type="project" value="InterPro"/>
</dbReference>
<dbReference type="GO" id="GO:0016342">
    <property type="term" value="C:catenin complex"/>
    <property type="evidence" value="ECO:0007669"/>
    <property type="project" value="TreeGrafter"/>
</dbReference>
<dbReference type="GO" id="GO:0008013">
    <property type="term" value="F:beta-catenin binding"/>
    <property type="evidence" value="ECO:0007669"/>
    <property type="project" value="TreeGrafter"/>
</dbReference>
<feature type="compositionally biased region" description="Basic residues" evidence="8">
    <location>
        <begin position="646"/>
        <end position="655"/>
    </location>
</feature>
<protein>
    <submittedName>
        <fullName evidence="9">Catenin (cadherin-associated protein), alpha 1</fullName>
    </submittedName>
</protein>
<evidence type="ECO:0000313" key="10">
    <source>
        <dbReference type="Proteomes" id="UP000472271"/>
    </source>
</evidence>
<feature type="compositionally biased region" description="Basic and acidic residues" evidence="8">
    <location>
        <begin position="628"/>
        <end position="643"/>
    </location>
</feature>
<dbReference type="AlphaFoldDB" id="A0A673BJ68"/>
<keyword evidence="7" id="KW-0206">Cytoskeleton</keyword>
<dbReference type="Pfam" id="PF01044">
    <property type="entry name" value="Vinculin"/>
    <property type="match status" value="1"/>
</dbReference>
<keyword evidence="4" id="KW-0963">Cytoplasm</keyword>
<dbReference type="GO" id="GO:0098609">
    <property type="term" value="P:cell-cell adhesion"/>
    <property type="evidence" value="ECO:0007669"/>
    <property type="project" value="TreeGrafter"/>
</dbReference>
<dbReference type="PANTHER" id="PTHR18914:SF24">
    <property type="entry name" value="CATENIN ALPHA-1"/>
    <property type="match status" value="1"/>
</dbReference>
<dbReference type="Ensembl" id="ENSSORT00005042361.1">
    <property type="protein sequence ID" value="ENSSORP00005041299.1"/>
    <property type="gene ID" value="ENSSORG00005019186.1"/>
</dbReference>
<dbReference type="GO" id="GO:0005912">
    <property type="term" value="C:adherens junction"/>
    <property type="evidence" value="ECO:0007669"/>
    <property type="project" value="TreeGrafter"/>
</dbReference>
<dbReference type="InterPro" id="IPR001033">
    <property type="entry name" value="Alpha_catenin"/>
</dbReference>
<dbReference type="Proteomes" id="UP000472271">
    <property type="component" value="Chromosome 10"/>
</dbReference>
<dbReference type="PRINTS" id="PR00805">
    <property type="entry name" value="ALPHACATENIN"/>
</dbReference>
<organism evidence="9 10">
    <name type="scientific">Sphaeramia orbicularis</name>
    <name type="common">orbiculate cardinalfish</name>
    <dbReference type="NCBI Taxonomy" id="375764"/>
    <lineage>
        <taxon>Eukaryota</taxon>
        <taxon>Metazoa</taxon>
        <taxon>Chordata</taxon>
        <taxon>Craniata</taxon>
        <taxon>Vertebrata</taxon>
        <taxon>Euteleostomi</taxon>
        <taxon>Actinopterygii</taxon>
        <taxon>Neopterygii</taxon>
        <taxon>Teleostei</taxon>
        <taxon>Neoteleostei</taxon>
        <taxon>Acanthomorphata</taxon>
        <taxon>Gobiaria</taxon>
        <taxon>Kurtiformes</taxon>
        <taxon>Apogonoidei</taxon>
        <taxon>Apogonidae</taxon>
        <taxon>Apogoninae</taxon>
        <taxon>Sphaeramia</taxon>
    </lineage>
</organism>
<name>A0A673BJ68_9TELE</name>
<dbReference type="Gene3D" id="1.20.120.230">
    <property type="entry name" value="Alpha-catenin/vinculin-like"/>
    <property type="match status" value="4"/>
</dbReference>
<evidence type="ECO:0000256" key="1">
    <source>
        <dbReference type="ARBA" id="ARBA00004245"/>
    </source>
</evidence>
<evidence type="ECO:0000256" key="4">
    <source>
        <dbReference type="ARBA" id="ARBA00022490"/>
    </source>
</evidence>
<comment type="similarity">
    <text evidence="3">Belongs to the vinculin/alpha-catenin family.</text>
</comment>
<gene>
    <name evidence="9" type="primary">ctnna1</name>
</gene>
<evidence type="ECO:0000256" key="2">
    <source>
        <dbReference type="ARBA" id="ARBA00004282"/>
    </source>
</evidence>
<dbReference type="Gene3D" id="6.10.250.2510">
    <property type="match status" value="1"/>
</dbReference>
<keyword evidence="5" id="KW-0130">Cell adhesion</keyword>